<gene>
    <name evidence="2" type="ORF">Slin15195_G101360</name>
</gene>
<dbReference type="InterPro" id="IPR000073">
    <property type="entry name" value="AB_hydrolase_1"/>
</dbReference>
<protein>
    <submittedName>
        <fullName evidence="2">Alpha/beta hydrolase-1</fullName>
    </submittedName>
</protein>
<evidence type="ECO:0000313" key="2">
    <source>
        <dbReference type="EMBL" id="USW56817.1"/>
    </source>
</evidence>
<dbReference type="Proteomes" id="UP001056384">
    <property type="component" value="Chromosome 9"/>
</dbReference>
<dbReference type="EMBL" id="CP099426">
    <property type="protein sequence ID" value="USW56817.1"/>
    <property type="molecule type" value="Genomic_DNA"/>
</dbReference>
<sequence>MEDSVSFNVLDHVVEASHVRQYAAATSTHQGEVLHLAVKQYTPRYATQDGDATILACHASAFPKELYEPIWSRMFNEAARKAPGQRIRSIFIADVVNQGASGVLNEQKLGNEPSYYDHARDYLHLVNHFREEMKQPILGFGHSMGGNVIINLALLHPRLIHAVVAIEPVINTLASEMNFMGTFPLTVKKDKWPSKDAAISSIAKSPFYAKWTPQVLDLYKEHGLRSLPKVLPPGDQSDLKNAITLTTTKHQEVVSFARAAFPKSTEQNLESFTPNPVLHPDLGDDRHPANAFYRPESTMTFQQLPFLRPSCFYIYGEKSHMAAANSKGRNDKLKATGTATGGSGGAAKGKVTEAVVKGSHFVPFEMPDEVAVLAGRWFDNELARWRQEQEEEHRRMDAVPFEARSRVTEEWVQWVHRLWGRKKGDSASGRQPARTAKL</sequence>
<accession>A0A9Q9B3N6</accession>
<name>A0A9Q9B3N6_9PEZI</name>
<dbReference type="InterPro" id="IPR029058">
    <property type="entry name" value="AB_hydrolase_fold"/>
</dbReference>
<organism evidence="2 3">
    <name type="scientific">Septoria linicola</name>
    <dbReference type="NCBI Taxonomy" id="215465"/>
    <lineage>
        <taxon>Eukaryota</taxon>
        <taxon>Fungi</taxon>
        <taxon>Dikarya</taxon>
        <taxon>Ascomycota</taxon>
        <taxon>Pezizomycotina</taxon>
        <taxon>Dothideomycetes</taxon>
        <taxon>Dothideomycetidae</taxon>
        <taxon>Mycosphaerellales</taxon>
        <taxon>Mycosphaerellaceae</taxon>
        <taxon>Septoria</taxon>
    </lineage>
</organism>
<reference evidence="2" key="1">
    <citation type="submission" date="2022-06" db="EMBL/GenBank/DDBJ databases">
        <title>Complete genome sequences of two strains of the flax pathogen Septoria linicola.</title>
        <authorList>
            <person name="Lapalu N."/>
            <person name="Simon A."/>
            <person name="Demenou B."/>
            <person name="Paumier D."/>
            <person name="Guillot M.-P."/>
            <person name="Gout L."/>
            <person name="Valade R."/>
        </authorList>
    </citation>
    <scope>NUCLEOTIDE SEQUENCE</scope>
    <source>
        <strain evidence="2">SE15195</strain>
    </source>
</reference>
<evidence type="ECO:0000313" key="3">
    <source>
        <dbReference type="Proteomes" id="UP001056384"/>
    </source>
</evidence>
<dbReference type="GO" id="GO:0016787">
    <property type="term" value="F:hydrolase activity"/>
    <property type="evidence" value="ECO:0007669"/>
    <property type="project" value="UniProtKB-KW"/>
</dbReference>
<dbReference type="Pfam" id="PF00561">
    <property type="entry name" value="Abhydrolase_1"/>
    <property type="match status" value="1"/>
</dbReference>
<evidence type="ECO:0000259" key="1">
    <source>
        <dbReference type="Pfam" id="PF00561"/>
    </source>
</evidence>
<dbReference type="Gene3D" id="3.40.50.1820">
    <property type="entry name" value="alpha/beta hydrolase"/>
    <property type="match status" value="1"/>
</dbReference>
<keyword evidence="3" id="KW-1185">Reference proteome</keyword>
<keyword evidence="2" id="KW-0378">Hydrolase</keyword>
<proteinExistence type="predicted"/>
<dbReference type="SUPFAM" id="SSF53474">
    <property type="entry name" value="alpha/beta-Hydrolases"/>
    <property type="match status" value="1"/>
</dbReference>
<dbReference type="AlphaFoldDB" id="A0A9Q9B3N6"/>
<feature type="domain" description="AB hydrolase-1" evidence="1">
    <location>
        <begin position="71"/>
        <end position="333"/>
    </location>
</feature>